<name>X0TR27_9ZZZZ</name>
<sequence length="209" mass="24245">SDIVDKLVIKYHYSHKATKNRFLSFLVNDGKGFLQLGYGIKPAEKHTISTLITKDNFCEFDRMWLSDELPKFSETQVISLLLSYLRQVHKRIKFIITYADGSVGNFGTIYKASNAISIGKVPVDFYIMPDGERIHPITIYHQTGGRTWSVIKEKYPGIKHITNEFQYRFLYILDKKMKKRFLIQQGIDNFDISERAAKLSSSDFEDLMV</sequence>
<dbReference type="Pfam" id="PF25680">
    <property type="entry name" value="Mom"/>
    <property type="match status" value="1"/>
</dbReference>
<gene>
    <name evidence="1" type="ORF">S01H1_27416</name>
</gene>
<proteinExistence type="predicted"/>
<dbReference type="InterPro" id="IPR057895">
    <property type="entry name" value="Mom"/>
</dbReference>
<dbReference type="EMBL" id="BARS01016689">
    <property type="protein sequence ID" value="GAF89676.1"/>
    <property type="molecule type" value="Genomic_DNA"/>
</dbReference>
<comment type="caution">
    <text evidence="1">The sequence shown here is derived from an EMBL/GenBank/DDBJ whole genome shotgun (WGS) entry which is preliminary data.</text>
</comment>
<protein>
    <submittedName>
        <fullName evidence="1">Uncharacterized protein</fullName>
    </submittedName>
</protein>
<reference evidence="1" key="1">
    <citation type="journal article" date="2014" name="Front. Microbiol.">
        <title>High frequency of phylogenetically diverse reductive dehalogenase-homologous genes in deep subseafloor sedimentary metagenomes.</title>
        <authorList>
            <person name="Kawai M."/>
            <person name="Futagami T."/>
            <person name="Toyoda A."/>
            <person name="Takaki Y."/>
            <person name="Nishi S."/>
            <person name="Hori S."/>
            <person name="Arai W."/>
            <person name="Tsubouchi T."/>
            <person name="Morono Y."/>
            <person name="Uchiyama I."/>
            <person name="Ito T."/>
            <person name="Fujiyama A."/>
            <person name="Inagaki F."/>
            <person name="Takami H."/>
        </authorList>
    </citation>
    <scope>NUCLEOTIDE SEQUENCE</scope>
    <source>
        <strain evidence="1">Expedition CK06-06</strain>
    </source>
</reference>
<organism evidence="1">
    <name type="scientific">marine sediment metagenome</name>
    <dbReference type="NCBI Taxonomy" id="412755"/>
    <lineage>
        <taxon>unclassified sequences</taxon>
        <taxon>metagenomes</taxon>
        <taxon>ecological metagenomes</taxon>
    </lineage>
</organism>
<accession>X0TR27</accession>
<evidence type="ECO:0000313" key="1">
    <source>
        <dbReference type="EMBL" id="GAF89676.1"/>
    </source>
</evidence>
<feature type="non-terminal residue" evidence="1">
    <location>
        <position position="1"/>
    </location>
</feature>
<dbReference type="AlphaFoldDB" id="X0TR27"/>